<protein>
    <submittedName>
        <fullName evidence="2">Uncharacterized protein</fullName>
    </submittedName>
</protein>
<sequence>MPAYRVISVSTGSCVLLGLIGIALIVAAGSGISSYNATTCTTRPAISSYGWEVFVLTFGLLLALSSVLTYIFATKSEKSI</sequence>
<dbReference type="EMBL" id="MK072507">
    <property type="protein sequence ID" value="AYV86466.1"/>
    <property type="molecule type" value="Genomic_DNA"/>
</dbReference>
<feature type="transmembrane region" description="Helical" evidence="1">
    <location>
        <begin position="12"/>
        <end position="33"/>
    </location>
</feature>
<proteinExistence type="predicted"/>
<name>A0A3G5AGX0_9VIRU</name>
<accession>A0A3G5AGX0</accession>
<keyword evidence="1" id="KW-0472">Membrane</keyword>
<evidence type="ECO:0000256" key="1">
    <source>
        <dbReference type="SAM" id="Phobius"/>
    </source>
</evidence>
<keyword evidence="1" id="KW-1133">Transmembrane helix</keyword>
<evidence type="ECO:0000313" key="2">
    <source>
        <dbReference type="EMBL" id="AYV86466.1"/>
    </source>
</evidence>
<gene>
    <name evidence="2" type="ORF">Sylvanvirus1_62</name>
</gene>
<organism evidence="2">
    <name type="scientific">Sylvanvirus sp</name>
    <dbReference type="NCBI Taxonomy" id="2487774"/>
    <lineage>
        <taxon>Viruses</taxon>
    </lineage>
</organism>
<reference evidence="2" key="1">
    <citation type="submission" date="2018-10" db="EMBL/GenBank/DDBJ databases">
        <title>Hidden diversity of soil giant viruses.</title>
        <authorList>
            <person name="Schulz F."/>
            <person name="Alteio L."/>
            <person name="Goudeau D."/>
            <person name="Ryan E.M."/>
            <person name="Malmstrom R.R."/>
            <person name="Blanchard J."/>
            <person name="Woyke T."/>
        </authorList>
    </citation>
    <scope>NUCLEOTIDE SEQUENCE</scope>
    <source>
        <strain evidence="2">SYV1</strain>
    </source>
</reference>
<feature type="transmembrane region" description="Helical" evidence="1">
    <location>
        <begin position="53"/>
        <end position="73"/>
    </location>
</feature>
<keyword evidence="1" id="KW-0812">Transmembrane</keyword>